<evidence type="ECO:0000259" key="7">
    <source>
        <dbReference type="PROSITE" id="PS50048"/>
    </source>
</evidence>
<comment type="subcellular location">
    <subcellularLocation>
        <location evidence="1">Nucleus</location>
    </subcellularLocation>
</comment>
<accession>A0A317VFS2</accession>
<sequence length="563" mass="64086">MSTPDTRHLKACRPCSKAKVRCDPGPTDACQRCHRLGKECTRQASKPHTGKRHNASSDVGRLEKKLDNVTSLLTASQRYIESIGGSNASPFPATDHSLVIPPVLDEGVEKMLAEFNERITNFFPFVVRSPRIGLDDLRTIKPFLNLVIPAVVCQDGSAQVAHSIKARDYWMEHMLANGEHSLDLLQGFLAYLGWTQTIVPAPRATIITNYLHILEAQVINLDFHRENKLCTPGTVFSYLRIFKYDERMRNSRTLEEIRAYLGCYYMVNMLSLCLGEKEPMEYTTYTDDCCRRIQEAAECETDPYLLQLVRIAHMGEKIYRAVQYHEKDTPTGLAPKAMAIRWLQKEIQQLKDSYSGEYTQSLILNMHYHTLEMLLYRIALERDFEDTTFSNYPITQIDILCACLNAARSLFDTLLSIPPILYLQLPYTCWTQVGHGLAILSRLLVHNDPTGCWDREWARQTISFEDTVDTFSLKVDETVAQATAENLYVPPIFTHIKARTIMWKEAHQARCTTMDKWRWNQEQIQMAAASSTSGPGAVVDGVVPDVSMEDLLAMGPIWNLFSL</sequence>
<dbReference type="Gene3D" id="4.10.240.10">
    <property type="entry name" value="Zn(2)-C6 fungal-type DNA-binding domain"/>
    <property type="match status" value="1"/>
</dbReference>
<dbReference type="SMART" id="SM00066">
    <property type="entry name" value="GAL4"/>
    <property type="match status" value="1"/>
</dbReference>
<evidence type="ECO:0000256" key="3">
    <source>
        <dbReference type="ARBA" id="ARBA00023015"/>
    </source>
</evidence>
<protein>
    <recommendedName>
        <fullName evidence="7">Zn(2)-C6 fungal-type domain-containing protein</fullName>
    </recommendedName>
</protein>
<keyword evidence="4" id="KW-0238">DNA-binding</keyword>
<evidence type="ECO:0000256" key="1">
    <source>
        <dbReference type="ARBA" id="ARBA00004123"/>
    </source>
</evidence>
<dbReference type="PANTHER" id="PTHR31845">
    <property type="entry name" value="FINGER DOMAIN PROTEIN, PUTATIVE-RELATED"/>
    <property type="match status" value="1"/>
</dbReference>
<dbReference type="PANTHER" id="PTHR31845:SF10">
    <property type="entry name" value="ZN(II)2CYS6 TRANSCRIPTION FACTOR (EUROFUNG)"/>
    <property type="match status" value="1"/>
</dbReference>
<dbReference type="GO" id="GO:0005634">
    <property type="term" value="C:nucleus"/>
    <property type="evidence" value="ECO:0007669"/>
    <property type="project" value="UniProtKB-SubCell"/>
</dbReference>
<dbReference type="AlphaFoldDB" id="A0A317VFS2"/>
<dbReference type="RefSeq" id="XP_025387433.1">
    <property type="nucleotide sequence ID" value="XM_025531358.1"/>
</dbReference>
<dbReference type="InterPro" id="IPR036864">
    <property type="entry name" value="Zn2-C6_fun-type_DNA-bd_sf"/>
</dbReference>
<organism evidence="8 9">
    <name type="scientific">Aspergillus eucalypticola (strain CBS 122712 / IBT 29274)</name>
    <dbReference type="NCBI Taxonomy" id="1448314"/>
    <lineage>
        <taxon>Eukaryota</taxon>
        <taxon>Fungi</taxon>
        <taxon>Dikarya</taxon>
        <taxon>Ascomycota</taxon>
        <taxon>Pezizomycotina</taxon>
        <taxon>Eurotiomycetes</taxon>
        <taxon>Eurotiomycetidae</taxon>
        <taxon>Eurotiales</taxon>
        <taxon>Aspergillaceae</taxon>
        <taxon>Aspergillus</taxon>
        <taxon>Aspergillus subgen. Circumdati</taxon>
    </lineage>
</organism>
<keyword evidence="2" id="KW-0862">Zinc</keyword>
<dbReference type="SUPFAM" id="SSF57701">
    <property type="entry name" value="Zn2/Cys6 DNA-binding domain"/>
    <property type="match status" value="1"/>
</dbReference>
<name>A0A317VFS2_ASPEC</name>
<dbReference type="PROSITE" id="PS00463">
    <property type="entry name" value="ZN2_CY6_FUNGAL_1"/>
    <property type="match status" value="1"/>
</dbReference>
<dbReference type="GO" id="GO:0000981">
    <property type="term" value="F:DNA-binding transcription factor activity, RNA polymerase II-specific"/>
    <property type="evidence" value="ECO:0007669"/>
    <property type="project" value="InterPro"/>
</dbReference>
<gene>
    <name evidence="8" type="ORF">BO83DRAFT_378837</name>
</gene>
<reference evidence="8" key="1">
    <citation type="submission" date="2016-12" db="EMBL/GenBank/DDBJ databases">
        <title>The genomes of Aspergillus section Nigri reveals drivers in fungal speciation.</title>
        <authorList>
            <consortium name="DOE Joint Genome Institute"/>
            <person name="Vesth T.C."/>
            <person name="Nybo J."/>
            <person name="Theobald S."/>
            <person name="Brandl J."/>
            <person name="Frisvad J.C."/>
            <person name="Nielsen K.F."/>
            <person name="Lyhne E.K."/>
            <person name="Kogle M.E."/>
            <person name="Kuo A."/>
            <person name="Riley R."/>
            <person name="Clum A."/>
            <person name="Nolan M."/>
            <person name="Lipzen A."/>
            <person name="Salamov A."/>
            <person name="Henrissat B."/>
            <person name="Wiebenga A."/>
            <person name="De vries R.P."/>
            <person name="Grigoriev I.V."/>
            <person name="Mortensen U.H."/>
            <person name="Andersen M.R."/>
            <person name="Baker S.E."/>
        </authorList>
    </citation>
    <scope>NUCLEOTIDE SEQUENCE</scope>
    <source>
        <strain evidence="8">CBS 122712</strain>
    </source>
</reference>
<dbReference type="GeneID" id="37053320"/>
<dbReference type="OrthoDB" id="5226580at2759"/>
<keyword evidence="9" id="KW-1185">Reference proteome</keyword>
<dbReference type="EMBL" id="MSFU01000014">
    <property type="protein sequence ID" value="PWY71838.1"/>
    <property type="molecule type" value="Genomic_DNA"/>
</dbReference>
<dbReference type="InterPro" id="IPR001138">
    <property type="entry name" value="Zn2Cys6_DnaBD"/>
</dbReference>
<dbReference type="CDD" id="cd00067">
    <property type="entry name" value="GAL4"/>
    <property type="match status" value="1"/>
</dbReference>
<feature type="domain" description="Zn(2)-C6 fungal-type" evidence="7">
    <location>
        <begin position="11"/>
        <end position="42"/>
    </location>
</feature>
<dbReference type="InterPro" id="IPR051089">
    <property type="entry name" value="prtT"/>
</dbReference>
<dbReference type="CDD" id="cd12148">
    <property type="entry name" value="fungal_TF_MHR"/>
    <property type="match status" value="1"/>
</dbReference>
<keyword evidence="6" id="KW-0539">Nucleus</keyword>
<evidence type="ECO:0000256" key="4">
    <source>
        <dbReference type="ARBA" id="ARBA00023125"/>
    </source>
</evidence>
<evidence type="ECO:0000313" key="9">
    <source>
        <dbReference type="Proteomes" id="UP000246171"/>
    </source>
</evidence>
<dbReference type="VEuPathDB" id="FungiDB:BO83DRAFT_378837"/>
<dbReference type="PROSITE" id="PS50048">
    <property type="entry name" value="ZN2_CY6_FUNGAL_2"/>
    <property type="match status" value="1"/>
</dbReference>
<keyword evidence="3" id="KW-0805">Transcription regulation</keyword>
<keyword evidence="5" id="KW-0804">Transcription</keyword>
<evidence type="ECO:0000256" key="5">
    <source>
        <dbReference type="ARBA" id="ARBA00023163"/>
    </source>
</evidence>
<dbReference type="GO" id="GO:0000976">
    <property type="term" value="F:transcription cis-regulatory region binding"/>
    <property type="evidence" value="ECO:0007669"/>
    <property type="project" value="TreeGrafter"/>
</dbReference>
<evidence type="ECO:0000313" key="8">
    <source>
        <dbReference type="EMBL" id="PWY71838.1"/>
    </source>
</evidence>
<comment type="caution">
    <text evidence="8">The sequence shown here is derived from an EMBL/GenBank/DDBJ whole genome shotgun (WGS) entry which is preliminary data.</text>
</comment>
<dbReference type="Proteomes" id="UP000246171">
    <property type="component" value="Unassembled WGS sequence"/>
</dbReference>
<dbReference type="GO" id="GO:0009893">
    <property type="term" value="P:positive regulation of metabolic process"/>
    <property type="evidence" value="ECO:0007669"/>
    <property type="project" value="UniProtKB-ARBA"/>
</dbReference>
<evidence type="ECO:0000256" key="2">
    <source>
        <dbReference type="ARBA" id="ARBA00022833"/>
    </source>
</evidence>
<evidence type="ECO:0000256" key="6">
    <source>
        <dbReference type="ARBA" id="ARBA00023242"/>
    </source>
</evidence>
<proteinExistence type="predicted"/>
<dbReference type="GO" id="GO:0008270">
    <property type="term" value="F:zinc ion binding"/>
    <property type="evidence" value="ECO:0007669"/>
    <property type="project" value="InterPro"/>
</dbReference>